<name>A0A7J5B0D5_9MICO</name>
<evidence type="ECO:0000313" key="2">
    <source>
        <dbReference type="EMBL" id="KAB1637322.1"/>
    </source>
</evidence>
<reference evidence="2 3" key="1">
    <citation type="submission" date="2019-09" db="EMBL/GenBank/DDBJ databases">
        <title>Phylogeny of genus Pseudoclavibacter and closely related genus.</title>
        <authorList>
            <person name="Li Y."/>
        </authorList>
    </citation>
    <scope>NUCLEOTIDE SEQUENCE [LARGE SCALE GENOMIC DNA]</scope>
    <source>
        <strain evidence="2 3">THG-MD12</strain>
    </source>
</reference>
<dbReference type="AlphaFoldDB" id="A0A7J5B0D5"/>
<organism evidence="2 3">
    <name type="scientific">Pseudoclavibacter terrae</name>
    <dbReference type="NCBI Taxonomy" id="1530195"/>
    <lineage>
        <taxon>Bacteria</taxon>
        <taxon>Bacillati</taxon>
        <taxon>Actinomycetota</taxon>
        <taxon>Actinomycetes</taxon>
        <taxon>Micrococcales</taxon>
        <taxon>Microbacteriaceae</taxon>
        <taxon>Pseudoclavibacter</taxon>
    </lineage>
</organism>
<feature type="compositionally biased region" description="Basic and acidic residues" evidence="1">
    <location>
        <begin position="20"/>
        <end position="30"/>
    </location>
</feature>
<feature type="compositionally biased region" description="Basic residues" evidence="1">
    <location>
        <begin position="31"/>
        <end position="46"/>
    </location>
</feature>
<proteinExistence type="predicted"/>
<evidence type="ECO:0000313" key="3">
    <source>
        <dbReference type="Proteomes" id="UP000490386"/>
    </source>
</evidence>
<evidence type="ECO:0000256" key="1">
    <source>
        <dbReference type="SAM" id="MobiDB-lite"/>
    </source>
</evidence>
<accession>A0A7J5B0D5</accession>
<protein>
    <submittedName>
        <fullName evidence="2">DUF1272 domain-containing protein</fullName>
    </submittedName>
</protein>
<gene>
    <name evidence="2" type="ORF">F8O03_13725</name>
</gene>
<sequence length="136" mass="15411">MGRGRQPVDVVRGRRRHGHDGRDRRRDPRARGRGHAHRRRRARGARRRELGPVRGEERARLVALELRPNCERCDVDLPPHAEAYICTFECTWCRDCVATFPGRACPNCGGNLERRPVRPASKLAANPPSTVRVHGG</sequence>
<dbReference type="OrthoDB" id="9808883at2"/>
<comment type="caution">
    <text evidence="2">The sequence shown here is derived from an EMBL/GenBank/DDBJ whole genome shotgun (WGS) entry which is preliminary data.</text>
</comment>
<dbReference type="EMBL" id="WBJX01000004">
    <property type="protein sequence ID" value="KAB1637322.1"/>
    <property type="molecule type" value="Genomic_DNA"/>
</dbReference>
<dbReference type="Proteomes" id="UP000490386">
    <property type="component" value="Unassembled WGS sequence"/>
</dbReference>
<feature type="region of interest" description="Disordered" evidence="1">
    <location>
        <begin position="1"/>
        <end position="51"/>
    </location>
</feature>
<dbReference type="Pfam" id="PF06906">
    <property type="entry name" value="DUF1272"/>
    <property type="match status" value="1"/>
</dbReference>
<keyword evidence="3" id="KW-1185">Reference proteome</keyword>
<dbReference type="InterPro" id="IPR010696">
    <property type="entry name" value="DUF1272"/>
</dbReference>